<accession>A0A813FLZ0</accession>
<organism evidence="1 2">
    <name type="scientific">Polarella glacialis</name>
    <name type="common">Dinoflagellate</name>
    <dbReference type="NCBI Taxonomy" id="89957"/>
    <lineage>
        <taxon>Eukaryota</taxon>
        <taxon>Sar</taxon>
        <taxon>Alveolata</taxon>
        <taxon>Dinophyceae</taxon>
        <taxon>Suessiales</taxon>
        <taxon>Suessiaceae</taxon>
        <taxon>Polarella</taxon>
    </lineage>
</organism>
<dbReference type="Proteomes" id="UP000654075">
    <property type="component" value="Unassembled WGS sequence"/>
</dbReference>
<dbReference type="AlphaFoldDB" id="A0A813FLZ0"/>
<name>A0A813FLZ0_POLGL</name>
<reference evidence="1" key="1">
    <citation type="submission" date="2021-02" db="EMBL/GenBank/DDBJ databases">
        <authorList>
            <person name="Dougan E. K."/>
            <person name="Rhodes N."/>
            <person name="Thang M."/>
            <person name="Chan C."/>
        </authorList>
    </citation>
    <scope>NUCLEOTIDE SEQUENCE</scope>
</reference>
<evidence type="ECO:0000313" key="2">
    <source>
        <dbReference type="Proteomes" id="UP000654075"/>
    </source>
</evidence>
<proteinExistence type="predicted"/>
<evidence type="ECO:0000313" key="1">
    <source>
        <dbReference type="EMBL" id="CAE8613092.1"/>
    </source>
</evidence>
<sequence>AVFESGQSFSMFQCGPGASDQVLAEEAGNVQVRSFMLSIAAESGTGLGALVGSLVGGDDDELAGAEVWIVEAKLSVEAASAQADGLPTLHAGLEKPISRDNSIQVPSAEAIPETLTVLYDCWRDGLAFVELRLKVASSASGNGTDVCFRWSKVCKTGFSDIVIQHDDEVAFPATDGVEPRLMDPEGVIEPVTKLSLTSSGIMRMRPPTVSSQQKFLTVELRGPYFGGADDSPSFEVDSNPVEFSVLYTCESDGLADIILTFEQ</sequence>
<gene>
    <name evidence="1" type="ORF">PGLA1383_LOCUS30876</name>
</gene>
<feature type="non-terminal residue" evidence="1">
    <location>
        <position position="263"/>
    </location>
</feature>
<dbReference type="OrthoDB" id="66881at2759"/>
<comment type="caution">
    <text evidence="1">The sequence shown here is derived from an EMBL/GenBank/DDBJ whole genome shotgun (WGS) entry which is preliminary data.</text>
</comment>
<protein>
    <submittedName>
        <fullName evidence="1">Uncharacterized protein</fullName>
    </submittedName>
</protein>
<feature type="non-terminal residue" evidence="1">
    <location>
        <position position="1"/>
    </location>
</feature>
<keyword evidence="2" id="KW-1185">Reference proteome</keyword>
<dbReference type="EMBL" id="CAJNNV010025200">
    <property type="protein sequence ID" value="CAE8613092.1"/>
    <property type="molecule type" value="Genomic_DNA"/>
</dbReference>